<dbReference type="SUPFAM" id="SSF53098">
    <property type="entry name" value="Ribonuclease H-like"/>
    <property type="match status" value="1"/>
</dbReference>
<dbReference type="GO" id="GO:0004523">
    <property type="term" value="F:RNA-DNA hybrid ribonuclease activity"/>
    <property type="evidence" value="ECO:0007669"/>
    <property type="project" value="InterPro"/>
</dbReference>
<proteinExistence type="predicted"/>
<evidence type="ECO:0000313" key="3">
    <source>
        <dbReference type="Proteomes" id="UP001188597"/>
    </source>
</evidence>
<evidence type="ECO:0000259" key="1">
    <source>
        <dbReference type="Pfam" id="PF13456"/>
    </source>
</evidence>
<protein>
    <recommendedName>
        <fullName evidence="1">RNase H type-1 domain-containing protein</fullName>
    </recommendedName>
</protein>
<gene>
    <name evidence="2" type="ORF">RJ639_014167</name>
</gene>
<dbReference type="InterPro" id="IPR012337">
    <property type="entry name" value="RNaseH-like_sf"/>
</dbReference>
<dbReference type="InterPro" id="IPR002156">
    <property type="entry name" value="RNaseH_domain"/>
</dbReference>
<dbReference type="CDD" id="cd09279">
    <property type="entry name" value="RNase_HI_like"/>
    <property type="match status" value="1"/>
</dbReference>
<evidence type="ECO:0000313" key="2">
    <source>
        <dbReference type="EMBL" id="KAK3007790.1"/>
    </source>
</evidence>
<dbReference type="GO" id="GO:0003676">
    <property type="term" value="F:nucleic acid binding"/>
    <property type="evidence" value="ECO:0007669"/>
    <property type="project" value="InterPro"/>
</dbReference>
<dbReference type="Proteomes" id="UP001188597">
    <property type="component" value="Unassembled WGS sequence"/>
</dbReference>
<comment type="caution">
    <text evidence="2">The sequence shown here is derived from an EMBL/GenBank/DDBJ whole genome shotgun (WGS) entry which is preliminary data.</text>
</comment>
<sequence length="116" mass="12886">MFEPYDEKIMCTVGSSGVGIILISPEGFVVEYALRFGFQASNNEVEYEALLAGIRLPHALKVDSLVHSDSQLVVNHVLGDYEAKDERMAQHLQLVKTSASKSNNFTICQIPRDQNT</sequence>
<accession>A0AA88VKB5</accession>
<feature type="domain" description="RNase H type-1" evidence="1">
    <location>
        <begin position="11"/>
        <end position="115"/>
    </location>
</feature>
<organism evidence="2 3">
    <name type="scientific">Escallonia herrerae</name>
    <dbReference type="NCBI Taxonomy" id="1293975"/>
    <lineage>
        <taxon>Eukaryota</taxon>
        <taxon>Viridiplantae</taxon>
        <taxon>Streptophyta</taxon>
        <taxon>Embryophyta</taxon>
        <taxon>Tracheophyta</taxon>
        <taxon>Spermatophyta</taxon>
        <taxon>Magnoliopsida</taxon>
        <taxon>eudicotyledons</taxon>
        <taxon>Gunneridae</taxon>
        <taxon>Pentapetalae</taxon>
        <taxon>asterids</taxon>
        <taxon>campanulids</taxon>
        <taxon>Escalloniales</taxon>
        <taxon>Escalloniaceae</taxon>
        <taxon>Escallonia</taxon>
    </lineage>
</organism>
<dbReference type="Pfam" id="PF13456">
    <property type="entry name" value="RVT_3"/>
    <property type="match status" value="1"/>
</dbReference>
<dbReference type="InterPro" id="IPR036397">
    <property type="entry name" value="RNaseH_sf"/>
</dbReference>
<dbReference type="PANTHER" id="PTHR48475">
    <property type="entry name" value="RIBONUCLEASE H"/>
    <property type="match status" value="1"/>
</dbReference>
<name>A0AA88VKB5_9ASTE</name>
<dbReference type="EMBL" id="JAVXUP010001824">
    <property type="protein sequence ID" value="KAK3007790.1"/>
    <property type="molecule type" value="Genomic_DNA"/>
</dbReference>
<dbReference type="PANTHER" id="PTHR48475:SF2">
    <property type="entry name" value="RIBONUCLEASE H"/>
    <property type="match status" value="1"/>
</dbReference>
<dbReference type="Gene3D" id="3.30.420.10">
    <property type="entry name" value="Ribonuclease H-like superfamily/Ribonuclease H"/>
    <property type="match status" value="1"/>
</dbReference>
<keyword evidence="3" id="KW-1185">Reference proteome</keyword>
<reference evidence="2" key="1">
    <citation type="submission" date="2022-12" db="EMBL/GenBank/DDBJ databases">
        <title>Draft genome assemblies for two species of Escallonia (Escalloniales).</title>
        <authorList>
            <person name="Chanderbali A."/>
            <person name="Dervinis C."/>
            <person name="Anghel I."/>
            <person name="Soltis D."/>
            <person name="Soltis P."/>
            <person name="Zapata F."/>
        </authorList>
    </citation>
    <scope>NUCLEOTIDE SEQUENCE</scope>
    <source>
        <strain evidence="2">UCBG64.0493</strain>
        <tissue evidence="2">Leaf</tissue>
    </source>
</reference>
<dbReference type="AlphaFoldDB" id="A0AA88VKB5"/>